<dbReference type="Proteomes" id="UP000054538">
    <property type="component" value="Unassembled WGS sequence"/>
</dbReference>
<reference evidence="1 2" key="1">
    <citation type="submission" date="2014-04" db="EMBL/GenBank/DDBJ databases">
        <authorList>
            <consortium name="DOE Joint Genome Institute"/>
            <person name="Kuo A."/>
            <person name="Kohler A."/>
            <person name="Jargeat P."/>
            <person name="Nagy L.G."/>
            <person name="Floudas D."/>
            <person name="Copeland A."/>
            <person name="Barry K.W."/>
            <person name="Cichocki N."/>
            <person name="Veneault-Fourrey C."/>
            <person name="LaButti K."/>
            <person name="Lindquist E.A."/>
            <person name="Lipzen A."/>
            <person name="Lundell T."/>
            <person name="Morin E."/>
            <person name="Murat C."/>
            <person name="Sun H."/>
            <person name="Tunlid A."/>
            <person name="Henrissat B."/>
            <person name="Grigoriev I.V."/>
            <person name="Hibbett D.S."/>
            <person name="Martin F."/>
            <person name="Nordberg H.P."/>
            <person name="Cantor M.N."/>
            <person name="Hua S.X."/>
        </authorList>
    </citation>
    <scope>NUCLEOTIDE SEQUENCE [LARGE SCALE GENOMIC DNA]</scope>
    <source>
        <strain evidence="1 2">Ve08.2h10</strain>
    </source>
</reference>
<sequence>MQNGIECRTLFLSENTSTSLQWITNHTHVPPSQRLFQPKALSSGPNPQSLCQVICKKV</sequence>
<name>A0A0D0E816_9AGAM</name>
<proteinExistence type="predicted"/>
<dbReference type="AlphaFoldDB" id="A0A0D0E816"/>
<dbReference type="EMBL" id="KN825101">
    <property type="protein sequence ID" value="KIK94515.1"/>
    <property type="molecule type" value="Genomic_DNA"/>
</dbReference>
<keyword evidence="2" id="KW-1185">Reference proteome</keyword>
<accession>A0A0D0E816</accession>
<reference evidence="2" key="2">
    <citation type="submission" date="2015-01" db="EMBL/GenBank/DDBJ databases">
        <title>Evolutionary Origins and Diversification of the Mycorrhizal Mutualists.</title>
        <authorList>
            <consortium name="DOE Joint Genome Institute"/>
            <consortium name="Mycorrhizal Genomics Consortium"/>
            <person name="Kohler A."/>
            <person name="Kuo A."/>
            <person name="Nagy L.G."/>
            <person name="Floudas D."/>
            <person name="Copeland A."/>
            <person name="Barry K.W."/>
            <person name="Cichocki N."/>
            <person name="Veneault-Fourrey C."/>
            <person name="LaButti K."/>
            <person name="Lindquist E.A."/>
            <person name="Lipzen A."/>
            <person name="Lundell T."/>
            <person name="Morin E."/>
            <person name="Murat C."/>
            <person name="Riley R."/>
            <person name="Ohm R."/>
            <person name="Sun H."/>
            <person name="Tunlid A."/>
            <person name="Henrissat B."/>
            <person name="Grigoriev I.V."/>
            <person name="Hibbett D.S."/>
            <person name="Martin F."/>
        </authorList>
    </citation>
    <scope>NUCLEOTIDE SEQUENCE [LARGE SCALE GENOMIC DNA]</scope>
    <source>
        <strain evidence="2">Ve08.2h10</strain>
    </source>
</reference>
<protein>
    <submittedName>
        <fullName evidence="1">Uncharacterized protein</fullName>
    </submittedName>
</protein>
<evidence type="ECO:0000313" key="1">
    <source>
        <dbReference type="EMBL" id="KIK94515.1"/>
    </source>
</evidence>
<dbReference type="InParanoid" id="A0A0D0E816"/>
<evidence type="ECO:0000313" key="2">
    <source>
        <dbReference type="Proteomes" id="UP000054538"/>
    </source>
</evidence>
<gene>
    <name evidence="1" type="ORF">PAXRUDRAFT_827922</name>
</gene>
<organism evidence="1 2">
    <name type="scientific">Paxillus rubicundulus Ve08.2h10</name>
    <dbReference type="NCBI Taxonomy" id="930991"/>
    <lineage>
        <taxon>Eukaryota</taxon>
        <taxon>Fungi</taxon>
        <taxon>Dikarya</taxon>
        <taxon>Basidiomycota</taxon>
        <taxon>Agaricomycotina</taxon>
        <taxon>Agaricomycetes</taxon>
        <taxon>Agaricomycetidae</taxon>
        <taxon>Boletales</taxon>
        <taxon>Paxilineae</taxon>
        <taxon>Paxillaceae</taxon>
        <taxon>Paxillus</taxon>
    </lineage>
</organism>
<dbReference type="HOGENOM" id="CLU_2979749_0_0_1"/>